<dbReference type="Proteomes" id="UP001293593">
    <property type="component" value="Unassembled WGS sequence"/>
</dbReference>
<reference evidence="4" key="1">
    <citation type="submission" date="2023-10" db="EMBL/GenBank/DDBJ databases">
        <title>Chromosome-level genome of the transformable northern wattle, Acacia crassicarpa.</title>
        <authorList>
            <person name="Massaro I."/>
            <person name="Sinha N.R."/>
            <person name="Poethig S."/>
            <person name="Leichty A.R."/>
        </authorList>
    </citation>
    <scope>NUCLEOTIDE SEQUENCE</scope>
    <source>
        <strain evidence="4">Acra3RX</strain>
        <tissue evidence="4">Leaf</tissue>
    </source>
</reference>
<evidence type="ECO:0000259" key="3">
    <source>
        <dbReference type="Pfam" id="PF12697"/>
    </source>
</evidence>
<organism evidence="4 5">
    <name type="scientific">Acacia crassicarpa</name>
    <name type="common">northern wattle</name>
    <dbReference type="NCBI Taxonomy" id="499986"/>
    <lineage>
        <taxon>Eukaryota</taxon>
        <taxon>Viridiplantae</taxon>
        <taxon>Streptophyta</taxon>
        <taxon>Embryophyta</taxon>
        <taxon>Tracheophyta</taxon>
        <taxon>Spermatophyta</taxon>
        <taxon>Magnoliopsida</taxon>
        <taxon>eudicotyledons</taxon>
        <taxon>Gunneridae</taxon>
        <taxon>Pentapetalae</taxon>
        <taxon>rosids</taxon>
        <taxon>fabids</taxon>
        <taxon>Fabales</taxon>
        <taxon>Fabaceae</taxon>
        <taxon>Caesalpinioideae</taxon>
        <taxon>mimosoid clade</taxon>
        <taxon>Acacieae</taxon>
        <taxon>Acacia</taxon>
    </lineage>
</organism>
<evidence type="ECO:0000313" key="5">
    <source>
        <dbReference type="Proteomes" id="UP001293593"/>
    </source>
</evidence>
<accession>A0AAE1TE36</accession>
<dbReference type="EMBL" id="JAWXYG010000002">
    <property type="protein sequence ID" value="KAK4281673.1"/>
    <property type="molecule type" value="Genomic_DNA"/>
</dbReference>
<dbReference type="SUPFAM" id="SSF53474">
    <property type="entry name" value="alpha/beta-Hydrolases"/>
    <property type="match status" value="1"/>
</dbReference>
<sequence>MVAALRNGRASQILSRFLYSPIRHLGSTSSLETVAYEEVKAYPDKPYTSTGVIIHGFLGSGRNWRSFSRNLIAALSNSSPSSNWRMVLLDMRNHGQSADRKLNPPHTMDTAAKDLADLVKVEGWPWPEVVIGHSMGGKVAMQFAESCSRGEYGDTASLPKQVWVLDAVPGELDPANSNEEARDVLRTLQSLPAQIPSRKWLVSHLMGLGYSKSLSEWIGTNLKKAGDHETWAFDLEGAQELFDSYWEKCYWNLLEKPPKGMEIVIVRAEKSDRWNQDAIQIIQKCASRGETDSHGKVSLCVLPNAGHWVHVDNPKGLLEIVAPKIASL</sequence>
<protein>
    <recommendedName>
        <fullName evidence="3">AB hydrolase-1 domain-containing protein</fullName>
    </recommendedName>
</protein>
<dbReference type="GO" id="GO:0016787">
    <property type="term" value="F:hydrolase activity"/>
    <property type="evidence" value="ECO:0007669"/>
    <property type="project" value="UniProtKB-KW"/>
</dbReference>
<evidence type="ECO:0000256" key="2">
    <source>
        <dbReference type="ARBA" id="ARBA00022801"/>
    </source>
</evidence>
<gene>
    <name evidence="4" type="ORF">QN277_013136</name>
</gene>
<dbReference type="InterPro" id="IPR000073">
    <property type="entry name" value="AB_hydrolase_1"/>
</dbReference>
<comment type="similarity">
    <text evidence="1">Belongs to the peptidase S33 family.</text>
</comment>
<name>A0AAE1TE36_9FABA</name>
<dbReference type="Pfam" id="PF12697">
    <property type="entry name" value="Abhydrolase_6"/>
    <property type="match status" value="1"/>
</dbReference>
<keyword evidence="2" id="KW-0378">Hydrolase</keyword>
<dbReference type="PANTHER" id="PTHR43248">
    <property type="entry name" value="2-SUCCINYL-6-HYDROXY-2,4-CYCLOHEXADIENE-1-CARBOXYLATE SYNTHASE"/>
    <property type="match status" value="1"/>
</dbReference>
<dbReference type="InterPro" id="IPR029058">
    <property type="entry name" value="AB_hydrolase_fold"/>
</dbReference>
<dbReference type="AlphaFoldDB" id="A0AAE1TE36"/>
<dbReference type="Gene3D" id="3.40.50.1820">
    <property type="entry name" value="alpha/beta hydrolase"/>
    <property type="match status" value="1"/>
</dbReference>
<evidence type="ECO:0000313" key="4">
    <source>
        <dbReference type="EMBL" id="KAK4281673.1"/>
    </source>
</evidence>
<dbReference type="InterPro" id="IPR051601">
    <property type="entry name" value="Serine_prot/Carboxylest_S33"/>
</dbReference>
<keyword evidence="5" id="KW-1185">Reference proteome</keyword>
<proteinExistence type="inferred from homology"/>
<dbReference type="PANTHER" id="PTHR43248:SF3">
    <property type="entry name" value="AB HYDROLASE-1 DOMAIN-CONTAINING PROTEIN"/>
    <property type="match status" value="1"/>
</dbReference>
<evidence type="ECO:0000256" key="1">
    <source>
        <dbReference type="ARBA" id="ARBA00010088"/>
    </source>
</evidence>
<comment type="caution">
    <text evidence="4">The sequence shown here is derived from an EMBL/GenBank/DDBJ whole genome shotgun (WGS) entry which is preliminary data.</text>
</comment>
<feature type="domain" description="AB hydrolase-1" evidence="3">
    <location>
        <begin position="52"/>
        <end position="318"/>
    </location>
</feature>